<organism evidence="2">
    <name type="scientific">marine metagenome</name>
    <dbReference type="NCBI Taxonomy" id="408172"/>
    <lineage>
        <taxon>unclassified sequences</taxon>
        <taxon>metagenomes</taxon>
        <taxon>ecological metagenomes</taxon>
    </lineage>
</organism>
<keyword evidence="1" id="KW-1133">Transmembrane helix</keyword>
<dbReference type="AlphaFoldDB" id="A0A383CHM2"/>
<feature type="non-terminal residue" evidence="2">
    <location>
        <position position="72"/>
    </location>
</feature>
<accession>A0A383CHM2</accession>
<dbReference type="EMBL" id="UINC01208823">
    <property type="protein sequence ID" value="SVE31559.1"/>
    <property type="molecule type" value="Genomic_DNA"/>
</dbReference>
<evidence type="ECO:0000313" key="2">
    <source>
        <dbReference type="EMBL" id="SVE31559.1"/>
    </source>
</evidence>
<gene>
    <name evidence="2" type="ORF">METZ01_LOCUS484413</name>
</gene>
<reference evidence="2" key="1">
    <citation type="submission" date="2018-05" db="EMBL/GenBank/DDBJ databases">
        <authorList>
            <person name="Lanie J.A."/>
            <person name="Ng W.-L."/>
            <person name="Kazmierczak K.M."/>
            <person name="Andrzejewski T.M."/>
            <person name="Davidsen T.M."/>
            <person name="Wayne K.J."/>
            <person name="Tettelin H."/>
            <person name="Glass J.I."/>
            <person name="Rusch D."/>
            <person name="Podicherti R."/>
            <person name="Tsui H.-C.T."/>
            <person name="Winkler M.E."/>
        </authorList>
    </citation>
    <scope>NUCLEOTIDE SEQUENCE</scope>
</reference>
<keyword evidence="1" id="KW-0812">Transmembrane</keyword>
<name>A0A383CHM2_9ZZZZ</name>
<proteinExistence type="predicted"/>
<keyword evidence="1" id="KW-0472">Membrane</keyword>
<sequence length="72" mass="8239">MKKLFSTDFLLVVIIILGAYWLFFKDDESSRQNFYVSSNVPIGVSDSFNQQAIEKLGLDLTENLDPRLIPDL</sequence>
<evidence type="ECO:0000256" key="1">
    <source>
        <dbReference type="SAM" id="Phobius"/>
    </source>
</evidence>
<protein>
    <submittedName>
        <fullName evidence="2">Uncharacterized protein</fullName>
    </submittedName>
</protein>
<feature type="transmembrane region" description="Helical" evidence="1">
    <location>
        <begin position="6"/>
        <end position="24"/>
    </location>
</feature>